<sequence>MPRTYKRRTNWGSTPLEEMERAAILKTPKSISSVAKDRNIDRSTLRRYIKKKEVKKVKTVGYSGTAEAKRVFTEEVEKELADHIKKLAEQFHGLTPKKCCEVAFQFAQKNNIPVPNNWKEKGLAGRDWFKNFMARHHLSCRMPEASLGRATAFNKTVGEFFDNLTKVMDR</sequence>
<dbReference type="AlphaFoldDB" id="A0A8C9XKP1"/>
<name>A0A8C9XKP1_SANLU</name>
<keyword evidence="2" id="KW-1185">Reference proteome</keyword>
<dbReference type="Ensembl" id="ENSSLUT00000011753.1">
    <property type="protein sequence ID" value="ENSSLUP00000011359.1"/>
    <property type="gene ID" value="ENSSLUG00000005420.1"/>
</dbReference>
<protein>
    <recommendedName>
        <fullName evidence="3">HTH CENPB-type domain-containing protein</fullName>
    </recommendedName>
</protein>
<organism evidence="1 2">
    <name type="scientific">Sander lucioperca</name>
    <name type="common">Pike-perch</name>
    <name type="synonym">Perca lucioperca</name>
    <dbReference type="NCBI Taxonomy" id="283035"/>
    <lineage>
        <taxon>Eukaryota</taxon>
        <taxon>Metazoa</taxon>
        <taxon>Chordata</taxon>
        <taxon>Craniata</taxon>
        <taxon>Vertebrata</taxon>
        <taxon>Euteleostomi</taxon>
        <taxon>Actinopterygii</taxon>
        <taxon>Neopterygii</taxon>
        <taxon>Teleostei</taxon>
        <taxon>Neoteleostei</taxon>
        <taxon>Acanthomorphata</taxon>
        <taxon>Eupercaria</taxon>
        <taxon>Perciformes</taxon>
        <taxon>Percoidei</taxon>
        <taxon>Percidae</taxon>
        <taxon>Luciopercinae</taxon>
        <taxon>Sander</taxon>
    </lineage>
</organism>
<evidence type="ECO:0000313" key="1">
    <source>
        <dbReference type="Ensembl" id="ENSSLUP00000011359.1"/>
    </source>
</evidence>
<evidence type="ECO:0008006" key="3">
    <source>
        <dbReference type="Google" id="ProtNLM"/>
    </source>
</evidence>
<reference evidence="1" key="2">
    <citation type="submission" date="2025-09" db="UniProtKB">
        <authorList>
            <consortium name="Ensembl"/>
        </authorList>
    </citation>
    <scope>IDENTIFICATION</scope>
</reference>
<reference evidence="1" key="1">
    <citation type="submission" date="2025-08" db="UniProtKB">
        <authorList>
            <consortium name="Ensembl"/>
        </authorList>
    </citation>
    <scope>IDENTIFICATION</scope>
</reference>
<dbReference type="GeneTree" id="ENSGT00940000166278"/>
<accession>A0A8C9XKP1</accession>
<evidence type="ECO:0000313" key="2">
    <source>
        <dbReference type="Proteomes" id="UP000694568"/>
    </source>
</evidence>
<dbReference type="Proteomes" id="UP000694568">
    <property type="component" value="Unplaced"/>
</dbReference>
<proteinExistence type="predicted"/>